<gene>
    <name evidence="7" type="primary">LOC111122519</name>
</gene>
<dbReference type="OrthoDB" id="539213at2759"/>
<keyword evidence="2 3" id="KW-0040">ANK repeat</keyword>
<dbReference type="Pfam" id="PF20720">
    <property type="entry name" value="nSTAND3"/>
    <property type="match status" value="1"/>
</dbReference>
<feature type="repeat" description="ANK" evidence="3">
    <location>
        <begin position="959"/>
        <end position="981"/>
    </location>
</feature>
<dbReference type="PANTHER" id="PTHR24198">
    <property type="entry name" value="ANKYRIN REPEAT AND PROTEIN KINASE DOMAIN-CONTAINING PROTEIN"/>
    <property type="match status" value="1"/>
</dbReference>
<evidence type="ECO:0000259" key="5">
    <source>
        <dbReference type="Pfam" id="PF20720"/>
    </source>
</evidence>
<protein>
    <submittedName>
        <fullName evidence="7">Uncharacterized protein LOC111122519</fullName>
    </submittedName>
</protein>
<evidence type="ECO:0000313" key="6">
    <source>
        <dbReference type="Proteomes" id="UP000694844"/>
    </source>
</evidence>
<dbReference type="Pfam" id="PF12796">
    <property type="entry name" value="Ank_2"/>
    <property type="match status" value="2"/>
</dbReference>
<evidence type="ECO:0000256" key="2">
    <source>
        <dbReference type="ARBA" id="ARBA00023043"/>
    </source>
</evidence>
<feature type="domain" description="Novel STAND NTPase 3" evidence="5">
    <location>
        <begin position="224"/>
        <end position="380"/>
    </location>
</feature>
<dbReference type="Proteomes" id="UP000694844">
    <property type="component" value="Chromosome 3"/>
</dbReference>
<evidence type="ECO:0000256" key="1">
    <source>
        <dbReference type="ARBA" id="ARBA00022737"/>
    </source>
</evidence>
<evidence type="ECO:0000256" key="4">
    <source>
        <dbReference type="SAM" id="MobiDB-lite"/>
    </source>
</evidence>
<evidence type="ECO:0000313" key="7">
    <source>
        <dbReference type="RefSeq" id="XP_022320009.1"/>
    </source>
</evidence>
<dbReference type="KEGG" id="cvn:111122519"/>
<keyword evidence="1" id="KW-0677">Repeat</keyword>
<dbReference type="PANTHER" id="PTHR24198:SF165">
    <property type="entry name" value="ANKYRIN REPEAT-CONTAINING PROTEIN-RELATED"/>
    <property type="match status" value="1"/>
</dbReference>
<sequence length="1023" mass="114706">MFSTFDAPGAGPPPLRLGRPLTRKQREQHFDPGILPQLSDSTSVITTGNDASKSFLPPCGSRRLVNTRGADIQLRQRRNGQPEGKSPPVAGKNTLSPRRDSTSKLKRRNGGPSVYKNANVTTKLPRIASANTNVTTKLPRIASAKPREVNRKNLSYDNTEPSKIAIVVNNSNVTFDGQQTILSPRRNGKKRPRKFLNDLQSRREILEEETRIYLEDTKEACPTFIKTRAYFAAKDIVHKNKFLLIKSKPGDGGSSMSLKLLNDFTESRDKIIPLRIIEVGDFDEAIGGTNSVILIDGLFDLNNVTREFRKEWTEKLLRLDTALRVNTRNNIVIITMGEEAYHSLPNSLRDSKFFQSALIDISHESHNLTPHEKKNFLDHYVVPYCDLTDSQAEELILSSLPFGFPKCCEIFRSNRSFHRDPVHFFLDPQVFIQGLLSTTQQEDPSRLAPLALVVLGNGRLSEKQLYNISNKRNDSLWTTFENHYECLSCERKDVKSLVGRAKGIYLQFDRNTSQYTFTHPALQKGMVCLLGRIDLKPVIKHCKLSNLPQLRTRSDLCRSKDEVLLETRCFKILSKQIRKAMSRGDSIQAVSNMSVWVERKFIDYFTNFLKENNDEDLFLLQDASRKGVIEYAMDSKYFGATENMIIIAEKAGQGKLLLDQCCAQNSPLATVLLNKKIKPDIETIIVGVKSRNASMLRVILSHLGKNFDFFARTHSKLADDFSSEVTIADEACLSGDVKMVDTIIEHFPDLVNSKKESSFLILLKAAMTGGNHQIIDKMVETGVDEQDGTQRNSVVFSIACKNGEMDVAKYFGTKDVGLFTFRDKNNYTPLHSAAFGGTKEMADYLIRGGTDPFALTVKQATALHLSCASGNVDITAFLIDQYPTLMEMEDNKKATPVHYATRGGSVEILSLLVEKDVDLAKITTKKETVLHISCHRGYLEIAKLLVAKCPELSQAATKDGFTALHFACTTDDLDLVRFLVEDLHLDPLQQTNDGMNSLQLASGYGIKEYLQRICVSNSFPGEN</sequence>
<reference evidence="7" key="1">
    <citation type="submission" date="2025-08" db="UniProtKB">
        <authorList>
            <consortium name="RefSeq"/>
        </authorList>
    </citation>
    <scope>IDENTIFICATION</scope>
    <source>
        <tissue evidence="7">Whole sample</tissue>
    </source>
</reference>
<accession>A0A8B8CXP3</accession>
<feature type="repeat" description="ANK" evidence="3">
    <location>
        <begin position="825"/>
        <end position="851"/>
    </location>
</feature>
<dbReference type="AlphaFoldDB" id="A0A8B8CXP3"/>
<dbReference type="SUPFAM" id="SSF48403">
    <property type="entry name" value="Ankyrin repeat"/>
    <property type="match status" value="1"/>
</dbReference>
<feature type="compositionally biased region" description="Polar residues" evidence="4">
    <location>
        <begin position="38"/>
        <end position="52"/>
    </location>
</feature>
<name>A0A8B8CXP3_CRAVI</name>
<dbReference type="InterPro" id="IPR049050">
    <property type="entry name" value="nSTAND3"/>
</dbReference>
<dbReference type="InterPro" id="IPR002110">
    <property type="entry name" value="Ankyrin_rpt"/>
</dbReference>
<feature type="region of interest" description="Disordered" evidence="4">
    <location>
        <begin position="25"/>
        <end position="118"/>
    </location>
</feature>
<feature type="repeat" description="ANK" evidence="3">
    <location>
        <begin position="892"/>
        <end position="924"/>
    </location>
</feature>
<dbReference type="InterPro" id="IPR036770">
    <property type="entry name" value="Ankyrin_rpt-contain_sf"/>
</dbReference>
<dbReference type="GeneID" id="111122519"/>
<dbReference type="RefSeq" id="XP_022320009.1">
    <property type="nucleotide sequence ID" value="XM_022464301.1"/>
</dbReference>
<organism evidence="6 7">
    <name type="scientific">Crassostrea virginica</name>
    <name type="common">Eastern oyster</name>
    <dbReference type="NCBI Taxonomy" id="6565"/>
    <lineage>
        <taxon>Eukaryota</taxon>
        <taxon>Metazoa</taxon>
        <taxon>Spiralia</taxon>
        <taxon>Lophotrochozoa</taxon>
        <taxon>Mollusca</taxon>
        <taxon>Bivalvia</taxon>
        <taxon>Autobranchia</taxon>
        <taxon>Pteriomorphia</taxon>
        <taxon>Ostreida</taxon>
        <taxon>Ostreoidea</taxon>
        <taxon>Ostreidae</taxon>
        <taxon>Crassostrea</taxon>
    </lineage>
</organism>
<dbReference type="PROSITE" id="PS50297">
    <property type="entry name" value="ANK_REP_REGION"/>
    <property type="match status" value="3"/>
</dbReference>
<keyword evidence="6" id="KW-1185">Reference proteome</keyword>
<dbReference type="PROSITE" id="PS50088">
    <property type="entry name" value="ANK_REPEAT"/>
    <property type="match status" value="3"/>
</dbReference>
<dbReference type="SMART" id="SM00248">
    <property type="entry name" value="ANK"/>
    <property type="match status" value="7"/>
</dbReference>
<dbReference type="Gene3D" id="1.25.40.20">
    <property type="entry name" value="Ankyrin repeat-containing domain"/>
    <property type="match status" value="1"/>
</dbReference>
<evidence type="ECO:0000256" key="3">
    <source>
        <dbReference type="PROSITE-ProRule" id="PRU00023"/>
    </source>
</evidence>
<proteinExistence type="predicted"/>